<dbReference type="STRING" id="1387353.BSF38_01646"/>
<evidence type="ECO:0000313" key="4">
    <source>
        <dbReference type="Proteomes" id="UP000186309"/>
    </source>
</evidence>
<feature type="transmembrane region" description="Helical" evidence="1">
    <location>
        <begin position="7"/>
        <end position="31"/>
    </location>
</feature>
<proteinExistence type="predicted"/>
<sequence>MGLILEFITGASLLASALVAVWMVGAIYYDMCGGARWARWVALAWAVGVIAVFAAWRPLWQPIVALLGAEFLFLLWWFRLEPTNDREWDPNAAVLPRAVRADDAVTIENVRNLEDHPLDDFTPRYEARVYHLSSIKGVDVIFFDWGNGFLGHPALIFDFGPDGRICMSIEARLPKGQKYSVVRSLYRQQELIFVAADERDAILRRTKYSQGQLAYLYHLNSTVEELTEVFLDYVNTINQLYESPRWYHVLFTNCTTSFYKLPSTRVRWDWRVIANARLDRALYNDGRLDRTLPFKELRRLACLNDIADTAPASGFGDHIRRELERRRHER</sequence>
<keyword evidence="4" id="KW-1185">Reference proteome</keyword>
<keyword evidence="1" id="KW-1133">Transmembrane helix</keyword>
<accession>A0A1U7CML6</accession>
<reference evidence="4" key="1">
    <citation type="submission" date="2016-12" db="EMBL/GenBank/DDBJ databases">
        <title>Comparative genomics of four Isosphaeraceae planctomycetes: a common pool of plasmids and glycoside hydrolase genes.</title>
        <authorList>
            <person name="Ivanova A."/>
        </authorList>
    </citation>
    <scope>NUCLEOTIDE SEQUENCE [LARGE SCALE GENOMIC DNA]</scope>
    <source>
        <strain evidence="4">PX4</strain>
    </source>
</reference>
<evidence type="ECO:0000256" key="1">
    <source>
        <dbReference type="SAM" id="Phobius"/>
    </source>
</evidence>
<protein>
    <recommendedName>
        <fullName evidence="2">Lnb N-terminal periplasmic domain-containing protein</fullName>
    </recommendedName>
</protein>
<evidence type="ECO:0000259" key="2">
    <source>
        <dbReference type="Pfam" id="PF13387"/>
    </source>
</evidence>
<dbReference type="Pfam" id="PF13387">
    <property type="entry name" value="Lnb_N"/>
    <property type="match status" value="1"/>
</dbReference>
<dbReference type="InterPro" id="IPR025178">
    <property type="entry name" value="Lnb_N"/>
</dbReference>
<name>A0A1U7CML6_9BACT</name>
<keyword evidence="1" id="KW-0812">Transmembrane</keyword>
<dbReference type="OrthoDB" id="274718at2"/>
<feature type="domain" description="Lnb N-terminal periplasmic" evidence="2">
    <location>
        <begin position="123"/>
        <end position="261"/>
    </location>
</feature>
<evidence type="ECO:0000313" key="3">
    <source>
        <dbReference type="EMBL" id="APW60180.1"/>
    </source>
</evidence>
<gene>
    <name evidence="3" type="ORF">BSF38_01646</name>
</gene>
<feature type="transmembrane region" description="Helical" evidence="1">
    <location>
        <begin position="63"/>
        <end position="80"/>
    </location>
</feature>
<dbReference type="RefSeq" id="WP_076344638.1">
    <property type="nucleotide sequence ID" value="NZ_CP019082.1"/>
</dbReference>
<feature type="transmembrane region" description="Helical" evidence="1">
    <location>
        <begin position="37"/>
        <end position="56"/>
    </location>
</feature>
<organism evidence="3 4">
    <name type="scientific">Paludisphaera borealis</name>
    <dbReference type="NCBI Taxonomy" id="1387353"/>
    <lineage>
        <taxon>Bacteria</taxon>
        <taxon>Pseudomonadati</taxon>
        <taxon>Planctomycetota</taxon>
        <taxon>Planctomycetia</taxon>
        <taxon>Isosphaerales</taxon>
        <taxon>Isosphaeraceae</taxon>
        <taxon>Paludisphaera</taxon>
    </lineage>
</organism>
<dbReference type="AlphaFoldDB" id="A0A1U7CML6"/>
<keyword evidence="1" id="KW-0472">Membrane</keyword>
<dbReference type="EMBL" id="CP019082">
    <property type="protein sequence ID" value="APW60180.1"/>
    <property type="molecule type" value="Genomic_DNA"/>
</dbReference>
<dbReference type="Proteomes" id="UP000186309">
    <property type="component" value="Chromosome"/>
</dbReference>
<dbReference type="KEGG" id="pbor:BSF38_01646"/>